<accession>A0ABY3Y6D4</accession>
<gene>
    <name evidence="1" type="ORF">MON40_10400</name>
</gene>
<evidence type="ECO:0000313" key="2">
    <source>
        <dbReference type="Proteomes" id="UP000829455"/>
    </source>
</evidence>
<keyword evidence="2" id="KW-1185">Reference proteome</keyword>
<organism evidence="1 2">
    <name type="scientific">Neisseria macacae ATCC 33926</name>
    <dbReference type="NCBI Taxonomy" id="997348"/>
    <lineage>
        <taxon>Bacteria</taxon>
        <taxon>Pseudomonadati</taxon>
        <taxon>Pseudomonadota</taxon>
        <taxon>Betaproteobacteria</taxon>
        <taxon>Neisseriales</taxon>
        <taxon>Neisseriaceae</taxon>
        <taxon>Neisseria</taxon>
    </lineage>
</organism>
<reference evidence="1 2" key="1">
    <citation type="submission" date="2022-03" db="EMBL/GenBank/DDBJ databases">
        <title>Genome sequencing of Neisseria macacae.</title>
        <authorList>
            <person name="Baek M.-G."/>
        </authorList>
    </citation>
    <scope>NUCLEOTIDE SEQUENCE [LARGE SCALE GENOMIC DNA]</scope>
    <source>
        <strain evidence="1 2">ATCC 33926</strain>
    </source>
</reference>
<sequence length="96" mass="10974">MKTPPQTSQNNRPPYLVSQYSIPYSTMSAESDFQNPFENKMLGQNNVNYQNITLDLFFQTFTFSPLDRKLSVTEIRFPPKAANHSQNKSTAAVQPK</sequence>
<protein>
    <submittedName>
        <fullName evidence="1">Uncharacterized protein</fullName>
    </submittedName>
</protein>
<dbReference type="EMBL" id="CP094241">
    <property type="protein sequence ID" value="UNV84410.1"/>
    <property type="molecule type" value="Genomic_DNA"/>
</dbReference>
<evidence type="ECO:0000313" key="1">
    <source>
        <dbReference type="EMBL" id="UNV84410.1"/>
    </source>
</evidence>
<proteinExistence type="predicted"/>
<dbReference type="Proteomes" id="UP000829455">
    <property type="component" value="Chromosome"/>
</dbReference>
<dbReference type="RefSeq" id="WP_147611945.1">
    <property type="nucleotide sequence ID" value="NZ_CP094241.1"/>
</dbReference>
<name>A0ABY3Y6D4_9NEIS</name>